<dbReference type="Proteomes" id="UP001154078">
    <property type="component" value="Chromosome 9"/>
</dbReference>
<dbReference type="PANTHER" id="PTHR13493:SF3">
    <property type="entry name" value="RRNA N6-ADENOSINE-METHYLTRANSFERASE ZCCHC4"/>
    <property type="match status" value="1"/>
</dbReference>
<sequence length="1011" mass="115427">MPKGKKGKGKGKKEQAFEVAAPQKETADFPVTKITESLLGLCALYPDLGVFKFGNVVVQRNYPEFDAVRVISGGASGFEPLNAGYVGKGMLIAAIQGENYTSPPIKLIVRTLRELNYSHEHGLLLIVQGNSGDQISFTLATTKAKNENIRMKLMLVADSCINKDLPCTKKQCLAGVVLIYKIAGAMADNKELLKDVYQYCEKVLENMSSSIISKGDFRPQTEDFCICRKKRFSSNVSIGKGFQGEPGKDIAEDITINNIIPELIKSIFEEEKFELEPGCSVIVLLSNVGKFTKQEELILVRDTIIFLQEIQVKVAKFYCGPYLTAKDYMGISLTILKLFDDKLLEYLDHPCTAPAWVSMCEQKCELNCDSFLPTRLKRKIREGIPKMGPNLTVSEANTLVLCTKFACEALISCENQLNIIDAETGDGDTGSRLKTSCEVVLNRIKEKKMIYENPFAFFDGLASVLETLVGGTMGSLYGIFFRTISNYFAKIDSDIEITANHWIGALEKSLEVFKMPCVNFGDSTMYDPLYAGVTGFREELDEKSTPMEAFTYGILQGEEAIIENKRENQKYPDAGAHAVGIWFRAILEAIKIVFRMSGVEVITEDLSDHPQCPHGPTILFSKLHNGEKRNFFACSACRDRKHCNFFLWQDELSKVLDGRKEAWEEERNKFIKNINHIEINKKFQKIFNSNKKIFYCHKCKKIENQEKVEEHKKHEHIENLTKYQLKHPSEVLLPLDDAKKEAQFLFAKSSIKDIVDIIKDLKYSKVLCIGTPRIHEFIKSDCEGIKSLLLDIDDRFHYFYNTDEFCWYNSFNHHFFFDDAKKVFEDFIKINSDENLILITDPPFGGRVEPLAQTFDAINKKYKTINNLKKDLPIIWAFPYFMEPQIKNSLQNFQMSDYKVEYDNHPLFQDGSKGRKHGSPVRIFTNIDLKLIKLPDNGYKYCDFCEKWVSNENNHCYLCNDCTSKDGRTYVHCKKCQRCVKPTWQHCIKCNRCAVADHRCGDIMFLKVIVY</sequence>
<dbReference type="PANTHER" id="PTHR13493">
    <property type="entry name" value="ZINC FINGER CCHC DOMAIN-CONTAINING"/>
    <property type="match status" value="1"/>
</dbReference>
<keyword evidence="14" id="KW-0479">Metal-binding</keyword>
<keyword evidence="5" id="KW-0489">Methyltransferase</keyword>
<comment type="function">
    <text evidence="11">Catalyzes both the phosphorylation of dihydroxyacetone and of glyceraldehyde, and the splitting of ribonucleoside diphosphate-X compounds among which FAD is the best substrate. Represses IFIH1-mediated cellular antiviral response.</text>
</comment>
<dbReference type="SUPFAM" id="SSF82549">
    <property type="entry name" value="DAK1/DegV-like"/>
    <property type="match status" value="1"/>
</dbReference>
<feature type="domain" description="CTCHY-type" evidence="15">
    <location>
        <begin position="937"/>
        <end position="998"/>
    </location>
</feature>
<dbReference type="PROSITE" id="PS50216">
    <property type="entry name" value="DHHC"/>
    <property type="match status" value="1"/>
</dbReference>
<dbReference type="SMART" id="SM01120">
    <property type="entry name" value="Dak2"/>
    <property type="match status" value="1"/>
</dbReference>
<evidence type="ECO:0000256" key="2">
    <source>
        <dbReference type="ARBA" id="ARBA00012578"/>
    </source>
</evidence>
<evidence type="ECO:0000313" key="19">
    <source>
        <dbReference type="Proteomes" id="UP001154078"/>
    </source>
</evidence>
<evidence type="ECO:0000256" key="8">
    <source>
        <dbReference type="ARBA" id="ARBA00022840"/>
    </source>
</evidence>
<dbReference type="GO" id="GO:0006071">
    <property type="term" value="P:glycerol metabolic process"/>
    <property type="evidence" value="ECO:0007669"/>
    <property type="project" value="InterPro"/>
</dbReference>
<protein>
    <recommendedName>
        <fullName evidence="3">Triokinase/FMN cyclase</fullName>
        <ecNumber evidence="2">4.6.1.15</ecNumber>
    </recommendedName>
    <alternativeName>
        <fullName evidence="10">Bifunctional ATP-dependent dihydroxyacetone kinase/FAD-AMP lyase (cyclizing)</fullName>
    </alternativeName>
</protein>
<evidence type="ECO:0000256" key="9">
    <source>
        <dbReference type="ARBA" id="ARBA00023285"/>
    </source>
</evidence>
<evidence type="ECO:0000256" key="14">
    <source>
        <dbReference type="PROSITE-ProRule" id="PRU00965"/>
    </source>
</evidence>
<dbReference type="GO" id="GO:0004371">
    <property type="term" value="F:glycerone kinase activity"/>
    <property type="evidence" value="ECO:0007669"/>
    <property type="project" value="InterPro"/>
</dbReference>
<keyword evidence="8" id="KW-0067">ATP-binding</keyword>
<comment type="subcellular location">
    <subcellularLocation>
        <location evidence="1">Cytoplasm</location>
    </subcellularLocation>
</comment>
<dbReference type="GO" id="GO:0005737">
    <property type="term" value="C:cytoplasm"/>
    <property type="evidence" value="ECO:0007669"/>
    <property type="project" value="UniProtKB-SubCell"/>
</dbReference>
<dbReference type="Gene3D" id="1.25.40.340">
    <property type="match status" value="1"/>
</dbReference>
<feature type="domain" description="DhaL" evidence="16">
    <location>
        <begin position="397"/>
        <end position="588"/>
    </location>
</feature>
<dbReference type="InterPro" id="IPR036117">
    <property type="entry name" value="DhaL_dom_sf"/>
</dbReference>
<evidence type="ECO:0000256" key="12">
    <source>
        <dbReference type="ARBA" id="ARBA00046681"/>
    </source>
</evidence>
<name>A0A9P0BEN8_BRAAE</name>
<evidence type="ECO:0000259" key="15">
    <source>
        <dbReference type="PROSITE" id="PS51270"/>
    </source>
</evidence>
<dbReference type="PROSITE" id="PS51480">
    <property type="entry name" value="DHAL"/>
    <property type="match status" value="1"/>
</dbReference>
<keyword evidence="19" id="KW-1185">Reference proteome</keyword>
<dbReference type="InterPro" id="IPR017921">
    <property type="entry name" value="Znf_CTCHY"/>
</dbReference>
<dbReference type="EMBL" id="OV121140">
    <property type="protein sequence ID" value="CAH0564076.1"/>
    <property type="molecule type" value="Genomic_DNA"/>
</dbReference>
<dbReference type="Pfam" id="PF02734">
    <property type="entry name" value="Dak2"/>
    <property type="match status" value="1"/>
</dbReference>
<evidence type="ECO:0000256" key="11">
    <source>
        <dbReference type="ARBA" id="ARBA00045490"/>
    </source>
</evidence>
<evidence type="ECO:0000256" key="7">
    <source>
        <dbReference type="ARBA" id="ARBA00022741"/>
    </source>
</evidence>
<evidence type="ECO:0000256" key="10">
    <source>
        <dbReference type="ARBA" id="ARBA00032426"/>
    </source>
</evidence>
<dbReference type="AlphaFoldDB" id="A0A9P0BEN8"/>
<dbReference type="Gene3D" id="3.30.1180.20">
    <property type="entry name" value="Dihydroxyacetone kinase, domain 2"/>
    <property type="match status" value="1"/>
</dbReference>
<reference evidence="18" key="1">
    <citation type="submission" date="2021-12" db="EMBL/GenBank/DDBJ databases">
        <authorList>
            <person name="King R."/>
        </authorList>
    </citation>
    <scope>NUCLEOTIDE SEQUENCE</scope>
</reference>
<comment type="catalytic activity">
    <reaction evidence="13">
        <text>FAD = riboflavin cyclic-4',5'-phosphate + AMP + H(+)</text>
        <dbReference type="Rhea" id="RHEA:13729"/>
        <dbReference type="ChEBI" id="CHEBI:15378"/>
        <dbReference type="ChEBI" id="CHEBI:57692"/>
        <dbReference type="ChEBI" id="CHEBI:76202"/>
        <dbReference type="ChEBI" id="CHEBI:456215"/>
        <dbReference type="EC" id="4.6.1.15"/>
    </reaction>
</comment>
<dbReference type="GO" id="GO:0005524">
    <property type="term" value="F:ATP binding"/>
    <property type="evidence" value="ECO:0007669"/>
    <property type="project" value="UniProtKB-KW"/>
</dbReference>
<dbReference type="InterPro" id="IPR004007">
    <property type="entry name" value="DhaL_dom"/>
</dbReference>
<evidence type="ECO:0000259" key="16">
    <source>
        <dbReference type="PROSITE" id="PS51480"/>
    </source>
</evidence>
<dbReference type="Gene3D" id="3.40.50.10440">
    <property type="entry name" value="Dihydroxyacetone kinase, domain 1"/>
    <property type="match status" value="1"/>
</dbReference>
<dbReference type="InterPro" id="IPR004006">
    <property type="entry name" value="DhaK_dom"/>
</dbReference>
<proteinExistence type="predicted"/>
<dbReference type="SUPFAM" id="SSF101473">
    <property type="entry name" value="DhaL-like"/>
    <property type="match status" value="1"/>
</dbReference>
<dbReference type="OrthoDB" id="431817at2759"/>
<keyword evidence="4" id="KW-0963">Cytoplasm</keyword>
<accession>A0A9P0BEN8</accession>
<gene>
    <name evidence="18" type="ORF">MELIAE_LOCUS12706</name>
</gene>
<organism evidence="18 19">
    <name type="scientific">Brassicogethes aeneus</name>
    <name type="common">Rape pollen beetle</name>
    <name type="synonym">Meligethes aeneus</name>
    <dbReference type="NCBI Taxonomy" id="1431903"/>
    <lineage>
        <taxon>Eukaryota</taxon>
        <taxon>Metazoa</taxon>
        <taxon>Ecdysozoa</taxon>
        <taxon>Arthropoda</taxon>
        <taxon>Hexapoda</taxon>
        <taxon>Insecta</taxon>
        <taxon>Pterygota</taxon>
        <taxon>Neoptera</taxon>
        <taxon>Endopterygota</taxon>
        <taxon>Coleoptera</taxon>
        <taxon>Polyphaga</taxon>
        <taxon>Cucujiformia</taxon>
        <taxon>Nitidulidae</taxon>
        <taxon>Meligethinae</taxon>
        <taxon>Brassicogethes</taxon>
    </lineage>
</organism>
<dbReference type="GO" id="GO:0008270">
    <property type="term" value="F:zinc ion binding"/>
    <property type="evidence" value="ECO:0007669"/>
    <property type="project" value="UniProtKB-KW"/>
</dbReference>
<feature type="domain" description="DhaK" evidence="17">
    <location>
        <begin position="29"/>
        <end position="356"/>
    </location>
</feature>
<evidence type="ECO:0000256" key="3">
    <source>
        <dbReference type="ARBA" id="ARBA00018932"/>
    </source>
</evidence>
<dbReference type="EC" id="4.6.1.15" evidence="2"/>
<dbReference type="InterPro" id="IPR039846">
    <property type="entry name" value="ZCCHC4"/>
</dbReference>
<dbReference type="InterPro" id="IPR041370">
    <property type="entry name" value="Mlase_EEF1AKMT1/ZCCHC4"/>
</dbReference>
<keyword evidence="6" id="KW-0808">Transferase</keyword>
<dbReference type="GO" id="GO:0005730">
    <property type="term" value="C:nucleolus"/>
    <property type="evidence" value="ECO:0007669"/>
    <property type="project" value="TreeGrafter"/>
</dbReference>
<evidence type="ECO:0000256" key="1">
    <source>
        <dbReference type="ARBA" id="ARBA00004496"/>
    </source>
</evidence>
<dbReference type="GO" id="GO:0034012">
    <property type="term" value="F:FAD-AMP lyase (cyclizing) activity"/>
    <property type="evidence" value="ECO:0007669"/>
    <property type="project" value="UniProtKB-EC"/>
</dbReference>
<dbReference type="PROSITE" id="PS51481">
    <property type="entry name" value="DHAK"/>
    <property type="match status" value="1"/>
</dbReference>
<evidence type="ECO:0000259" key="17">
    <source>
        <dbReference type="PROSITE" id="PS51481"/>
    </source>
</evidence>
<comment type="subunit">
    <text evidence="12">Homodimer. Interacts with IFIH1 (via the CARD domains), the interaction is inhibited by viral infection.</text>
</comment>
<keyword evidence="9" id="KW-0170">Cobalt</keyword>
<dbReference type="Pfam" id="PF10237">
    <property type="entry name" value="N6-adenineMlase"/>
    <property type="match status" value="1"/>
</dbReference>
<evidence type="ECO:0000256" key="5">
    <source>
        <dbReference type="ARBA" id="ARBA00022603"/>
    </source>
</evidence>
<dbReference type="Pfam" id="PF02733">
    <property type="entry name" value="Dak1"/>
    <property type="match status" value="1"/>
</dbReference>
<evidence type="ECO:0000313" key="18">
    <source>
        <dbReference type="EMBL" id="CAH0564076.1"/>
    </source>
</evidence>
<keyword evidence="14" id="KW-0862">Zinc</keyword>
<keyword evidence="14" id="KW-0863">Zinc-finger</keyword>
<dbReference type="PROSITE" id="PS51270">
    <property type="entry name" value="ZF_CTCHY"/>
    <property type="match status" value="1"/>
</dbReference>
<evidence type="ECO:0000256" key="13">
    <source>
        <dbReference type="ARBA" id="ARBA00048526"/>
    </source>
</evidence>
<dbReference type="GO" id="GO:0008988">
    <property type="term" value="F:rRNA (adenine-N6-)-methyltransferase activity"/>
    <property type="evidence" value="ECO:0007669"/>
    <property type="project" value="InterPro"/>
</dbReference>
<evidence type="ECO:0000256" key="6">
    <source>
        <dbReference type="ARBA" id="ARBA00022679"/>
    </source>
</evidence>
<evidence type="ECO:0000256" key="4">
    <source>
        <dbReference type="ARBA" id="ARBA00022490"/>
    </source>
</evidence>
<keyword evidence="7" id="KW-0547">Nucleotide-binding</keyword>